<keyword evidence="3" id="KW-1185">Reference proteome</keyword>
<dbReference type="Proteomes" id="UP000801492">
    <property type="component" value="Unassembled WGS sequence"/>
</dbReference>
<evidence type="ECO:0000313" key="3">
    <source>
        <dbReference type="Proteomes" id="UP000801492"/>
    </source>
</evidence>
<proteinExistence type="predicted"/>
<dbReference type="InterPro" id="IPR006629">
    <property type="entry name" value="LITAF"/>
</dbReference>
<dbReference type="OrthoDB" id="5599753at2759"/>
<dbReference type="AlphaFoldDB" id="A0A8K0CR85"/>
<gene>
    <name evidence="2" type="ORF">ILUMI_16467</name>
</gene>
<reference evidence="2" key="1">
    <citation type="submission" date="2019-08" db="EMBL/GenBank/DDBJ databases">
        <title>The genome of the North American firefly Photinus pyralis.</title>
        <authorList>
            <consortium name="Photinus pyralis genome working group"/>
            <person name="Fallon T.R."/>
            <person name="Sander Lower S.E."/>
            <person name="Weng J.-K."/>
        </authorList>
    </citation>
    <scope>NUCLEOTIDE SEQUENCE</scope>
    <source>
        <strain evidence="2">TRF0915ILg1</strain>
        <tissue evidence="2">Whole body</tissue>
    </source>
</reference>
<name>A0A8K0CR85_IGNLU</name>
<feature type="non-terminal residue" evidence="2">
    <location>
        <position position="54"/>
    </location>
</feature>
<sequence length="54" mass="6062">NTTMVVQTPHNVLPHFGPHSQIYVCPYCHHNISTRVKAKATSKTHLIALCLCFC</sequence>
<dbReference type="EMBL" id="VTPC01063535">
    <property type="protein sequence ID" value="KAF2889706.1"/>
    <property type="molecule type" value="Genomic_DNA"/>
</dbReference>
<protein>
    <recommendedName>
        <fullName evidence="1">LITAF domain-containing protein</fullName>
    </recommendedName>
</protein>
<evidence type="ECO:0000313" key="2">
    <source>
        <dbReference type="EMBL" id="KAF2889706.1"/>
    </source>
</evidence>
<evidence type="ECO:0000259" key="1">
    <source>
        <dbReference type="Pfam" id="PF10601"/>
    </source>
</evidence>
<dbReference type="Pfam" id="PF10601">
    <property type="entry name" value="zf-LITAF-like"/>
    <property type="match status" value="1"/>
</dbReference>
<organism evidence="2 3">
    <name type="scientific">Ignelater luminosus</name>
    <name type="common">Cucubano</name>
    <name type="synonym">Pyrophorus luminosus</name>
    <dbReference type="NCBI Taxonomy" id="2038154"/>
    <lineage>
        <taxon>Eukaryota</taxon>
        <taxon>Metazoa</taxon>
        <taxon>Ecdysozoa</taxon>
        <taxon>Arthropoda</taxon>
        <taxon>Hexapoda</taxon>
        <taxon>Insecta</taxon>
        <taxon>Pterygota</taxon>
        <taxon>Neoptera</taxon>
        <taxon>Endopterygota</taxon>
        <taxon>Coleoptera</taxon>
        <taxon>Polyphaga</taxon>
        <taxon>Elateriformia</taxon>
        <taxon>Elateroidea</taxon>
        <taxon>Elateridae</taxon>
        <taxon>Agrypninae</taxon>
        <taxon>Pyrophorini</taxon>
        <taxon>Ignelater</taxon>
    </lineage>
</organism>
<feature type="non-terminal residue" evidence="2">
    <location>
        <position position="1"/>
    </location>
</feature>
<feature type="domain" description="LITAF" evidence="1">
    <location>
        <begin position="19"/>
        <end position="54"/>
    </location>
</feature>
<accession>A0A8K0CR85</accession>
<comment type="caution">
    <text evidence="2">The sequence shown here is derived from an EMBL/GenBank/DDBJ whole genome shotgun (WGS) entry which is preliminary data.</text>
</comment>